<organism evidence="1 2">
    <name type="scientific">Pseudarthrobacter phenanthrenivorans</name>
    <name type="common">Arthrobacter phenanthrenivorans</name>
    <dbReference type="NCBI Taxonomy" id="361575"/>
    <lineage>
        <taxon>Bacteria</taxon>
        <taxon>Bacillati</taxon>
        <taxon>Actinomycetota</taxon>
        <taxon>Actinomycetes</taxon>
        <taxon>Micrococcales</taxon>
        <taxon>Micrococcaceae</taxon>
        <taxon>Pseudarthrobacter</taxon>
    </lineage>
</organism>
<reference evidence="1 2" key="1">
    <citation type="submission" date="2014-12" db="EMBL/GenBank/DDBJ databases">
        <title>Genome sequencing of Arthrobacter phenanthrenivorans SWC37.</title>
        <authorList>
            <person name="Tan P.W."/>
            <person name="Chan K.-G."/>
        </authorList>
    </citation>
    <scope>NUCLEOTIDE SEQUENCE [LARGE SCALE GENOMIC DNA]</scope>
    <source>
        <strain evidence="1 2">SWC37</strain>
    </source>
</reference>
<evidence type="ECO:0000313" key="2">
    <source>
        <dbReference type="Proteomes" id="UP000031196"/>
    </source>
</evidence>
<dbReference type="EMBL" id="JWTB01000016">
    <property type="protein sequence ID" value="KIC67205.1"/>
    <property type="molecule type" value="Genomic_DNA"/>
</dbReference>
<evidence type="ECO:0000313" key="1">
    <source>
        <dbReference type="EMBL" id="KIC67205.1"/>
    </source>
</evidence>
<comment type="caution">
    <text evidence="1">The sequence shown here is derived from an EMBL/GenBank/DDBJ whole genome shotgun (WGS) entry which is preliminary data.</text>
</comment>
<name>A0A0B4DS18_PSEPS</name>
<sequence length="107" mass="11328">MTTATEDQLTAFGERTGEAGKLLTATVPVDAGLLLTLNTRMHCRTPMQRVDHGELPVRQPVYVDGNSVVALRPGSVPESVVTYRCACGFTIDDPGTAVPVTDQALAS</sequence>
<dbReference type="AlphaFoldDB" id="A0A0B4DS18"/>
<gene>
    <name evidence="1" type="ORF">RM50_08715</name>
</gene>
<accession>A0A0B4DS18</accession>
<proteinExistence type="predicted"/>
<dbReference type="RefSeq" id="WP_043451868.1">
    <property type="nucleotide sequence ID" value="NZ_JBFBKS010000015.1"/>
</dbReference>
<dbReference type="OrthoDB" id="4945332at2"/>
<protein>
    <submittedName>
        <fullName evidence="1">Uncharacterized protein</fullName>
    </submittedName>
</protein>
<dbReference type="Proteomes" id="UP000031196">
    <property type="component" value="Unassembled WGS sequence"/>
</dbReference>